<accession>A0AAV4EQL9</accession>
<organism evidence="1 2">
    <name type="scientific">Elysia marginata</name>
    <dbReference type="NCBI Taxonomy" id="1093978"/>
    <lineage>
        <taxon>Eukaryota</taxon>
        <taxon>Metazoa</taxon>
        <taxon>Spiralia</taxon>
        <taxon>Lophotrochozoa</taxon>
        <taxon>Mollusca</taxon>
        <taxon>Gastropoda</taxon>
        <taxon>Heterobranchia</taxon>
        <taxon>Euthyneura</taxon>
        <taxon>Panpulmonata</taxon>
        <taxon>Sacoglossa</taxon>
        <taxon>Placobranchoidea</taxon>
        <taxon>Plakobranchidae</taxon>
        <taxon>Elysia</taxon>
    </lineage>
</organism>
<gene>
    <name evidence="1" type="ORF">ElyMa_003592300</name>
</gene>
<dbReference type="AlphaFoldDB" id="A0AAV4EQL9"/>
<evidence type="ECO:0000313" key="1">
    <source>
        <dbReference type="EMBL" id="GFR62880.1"/>
    </source>
</evidence>
<protein>
    <submittedName>
        <fullName evidence="1">Uncharacterized protein</fullName>
    </submittedName>
</protein>
<dbReference type="Proteomes" id="UP000762676">
    <property type="component" value="Unassembled WGS sequence"/>
</dbReference>
<dbReference type="EMBL" id="BMAT01007362">
    <property type="protein sequence ID" value="GFR62880.1"/>
    <property type="molecule type" value="Genomic_DNA"/>
</dbReference>
<proteinExistence type="predicted"/>
<keyword evidence="2" id="KW-1185">Reference proteome</keyword>
<evidence type="ECO:0000313" key="2">
    <source>
        <dbReference type="Proteomes" id="UP000762676"/>
    </source>
</evidence>
<sequence length="100" mass="11439">MAVYDENSNVRTHITYGFVITKAMEEQKRVGNLVNKWLTTVPVMQQISFPFKTLLNKLEEFINTNSSALFQHDTCGNPDVEAQNICLFRKAPHFHGVVEP</sequence>
<name>A0AAV4EQL9_9GAST</name>
<comment type="caution">
    <text evidence="1">The sequence shown here is derived from an EMBL/GenBank/DDBJ whole genome shotgun (WGS) entry which is preliminary data.</text>
</comment>
<reference evidence="1 2" key="1">
    <citation type="journal article" date="2021" name="Elife">
        <title>Chloroplast acquisition without the gene transfer in kleptoplastic sea slugs, Plakobranchus ocellatus.</title>
        <authorList>
            <person name="Maeda T."/>
            <person name="Takahashi S."/>
            <person name="Yoshida T."/>
            <person name="Shimamura S."/>
            <person name="Takaki Y."/>
            <person name="Nagai Y."/>
            <person name="Toyoda A."/>
            <person name="Suzuki Y."/>
            <person name="Arimoto A."/>
            <person name="Ishii H."/>
            <person name="Satoh N."/>
            <person name="Nishiyama T."/>
            <person name="Hasebe M."/>
            <person name="Maruyama T."/>
            <person name="Minagawa J."/>
            <person name="Obokata J."/>
            <person name="Shigenobu S."/>
        </authorList>
    </citation>
    <scope>NUCLEOTIDE SEQUENCE [LARGE SCALE GENOMIC DNA]</scope>
</reference>